<reference evidence="1 2" key="1">
    <citation type="submission" date="2014-02" db="EMBL/GenBank/DDBJ databases">
        <title>Transposable element dynamics among asymbiotic and ectomycorrhizal Amanita fungi.</title>
        <authorList>
            <consortium name="DOE Joint Genome Institute"/>
            <person name="Hess J."/>
            <person name="Skrede I."/>
            <person name="Wolfe B."/>
            <person name="LaButti K."/>
            <person name="Ohm R.A."/>
            <person name="Grigoriev I.V."/>
            <person name="Pringle A."/>
        </authorList>
    </citation>
    <scope>NUCLEOTIDE SEQUENCE [LARGE SCALE GENOMIC DNA]</scope>
    <source>
        <strain evidence="1 2">SKay4041</strain>
    </source>
</reference>
<dbReference type="EMBL" id="KZ302284">
    <property type="protein sequence ID" value="PFH45821.1"/>
    <property type="molecule type" value="Genomic_DNA"/>
</dbReference>
<dbReference type="SUPFAM" id="SSF52047">
    <property type="entry name" value="RNI-like"/>
    <property type="match status" value="1"/>
</dbReference>
<dbReference type="AlphaFoldDB" id="A0A2A9NC35"/>
<dbReference type="OrthoDB" id="2269034at2759"/>
<accession>A0A2A9NC35</accession>
<dbReference type="Gene3D" id="1.20.1280.50">
    <property type="match status" value="1"/>
</dbReference>
<organism evidence="1 2">
    <name type="scientific">Amanita thiersii Skay4041</name>
    <dbReference type="NCBI Taxonomy" id="703135"/>
    <lineage>
        <taxon>Eukaryota</taxon>
        <taxon>Fungi</taxon>
        <taxon>Dikarya</taxon>
        <taxon>Basidiomycota</taxon>
        <taxon>Agaricomycotina</taxon>
        <taxon>Agaricomycetes</taxon>
        <taxon>Agaricomycetidae</taxon>
        <taxon>Agaricales</taxon>
        <taxon>Pluteineae</taxon>
        <taxon>Amanitaceae</taxon>
        <taxon>Amanita</taxon>
    </lineage>
</organism>
<evidence type="ECO:0008006" key="3">
    <source>
        <dbReference type="Google" id="ProtNLM"/>
    </source>
</evidence>
<gene>
    <name evidence="1" type="ORF">AMATHDRAFT_71066</name>
</gene>
<sequence length="445" mass="50712">MDDAVNCCTPIHRLYPDILLEIFHCVLAERWTDTISTPFVLSQVCAKWRQIVISSPGLWTAIWISGDDHLEYSEDNFAKCLTIMFERSGSLPLMIYCDCEHDPQEGDGAIIPLLLSQAHRWGDAEFRFYTSPPFQGLHTPHLRRFVVERVEDDVDGSPPFPLIYCPSLERLCWPWVQTLPAKNGVLNWSQIVELEMDRVPLDLALSFLEWGTQMVKLCVDTNHDIDDVAPKNLALKNVITHDNLQTLDVAGIWLYPLYVSINLPQLTHLIIHGDVEGLSQLLSQSQCRLQSLKIASPPAHPSHAPPDIFISPNYSSLTELTILGYRVQFTDELLERLIYPSSSSSSSPVTSTEVLCPHLRALYLDNCDCSSSLLGHMIQSRFMNNNRFEHFSCRLILEEDKSELWSQIAGIITAIPNVKTHIDITPHPMYRGRRYRSKVDFFVKK</sequence>
<protein>
    <recommendedName>
        <fullName evidence="3">F-box domain-containing protein</fullName>
    </recommendedName>
</protein>
<evidence type="ECO:0000313" key="1">
    <source>
        <dbReference type="EMBL" id="PFH45821.1"/>
    </source>
</evidence>
<dbReference type="InterPro" id="IPR032675">
    <property type="entry name" value="LRR_dom_sf"/>
</dbReference>
<proteinExistence type="predicted"/>
<keyword evidence="2" id="KW-1185">Reference proteome</keyword>
<evidence type="ECO:0000313" key="2">
    <source>
        <dbReference type="Proteomes" id="UP000242287"/>
    </source>
</evidence>
<dbReference type="Gene3D" id="3.80.10.10">
    <property type="entry name" value="Ribonuclease Inhibitor"/>
    <property type="match status" value="1"/>
</dbReference>
<name>A0A2A9NC35_9AGAR</name>
<dbReference type="Proteomes" id="UP000242287">
    <property type="component" value="Unassembled WGS sequence"/>
</dbReference>